<accession>A0A431UDS6</accession>
<gene>
    <name evidence="4" type="ORF">EKG35_18940</name>
</gene>
<feature type="domain" description="SLH" evidence="3">
    <location>
        <begin position="167"/>
        <end position="230"/>
    </location>
</feature>
<keyword evidence="1 2" id="KW-0732">Signal</keyword>
<dbReference type="OrthoDB" id="2739392at2"/>
<protein>
    <submittedName>
        <fullName evidence="4">S-layer homology domain-containing protein</fullName>
    </submittedName>
</protein>
<dbReference type="PANTHER" id="PTHR43308">
    <property type="entry name" value="OUTER MEMBRANE PROTEIN ALPHA-RELATED"/>
    <property type="match status" value="1"/>
</dbReference>
<feature type="signal peptide" evidence="2">
    <location>
        <begin position="1"/>
        <end position="24"/>
    </location>
</feature>
<keyword evidence="5" id="KW-1185">Reference proteome</keyword>
<organism evidence="4 5">
    <name type="scientific">Lysinibacillus telephonicus</name>
    <dbReference type="NCBI Taxonomy" id="1714840"/>
    <lineage>
        <taxon>Bacteria</taxon>
        <taxon>Bacillati</taxon>
        <taxon>Bacillota</taxon>
        <taxon>Bacilli</taxon>
        <taxon>Bacillales</taxon>
        <taxon>Bacillaceae</taxon>
        <taxon>Lysinibacillus</taxon>
    </lineage>
</organism>
<name>A0A431UDS6_9BACI</name>
<evidence type="ECO:0000256" key="1">
    <source>
        <dbReference type="ARBA" id="ARBA00022729"/>
    </source>
</evidence>
<evidence type="ECO:0000313" key="5">
    <source>
        <dbReference type="Proteomes" id="UP000276349"/>
    </source>
</evidence>
<dbReference type="Proteomes" id="UP000276349">
    <property type="component" value="Unassembled WGS sequence"/>
</dbReference>
<dbReference type="EMBL" id="RXNR01000093">
    <property type="protein sequence ID" value="RTQ87578.1"/>
    <property type="molecule type" value="Genomic_DNA"/>
</dbReference>
<dbReference type="InterPro" id="IPR001119">
    <property type="entry name" value="SLH_dom"/>
</dbReference>
<dbReference type="AlphaFoldDB" id="A0A431UDS6"/>
<evidence type="ECO:0000313" key="4">
    <source>
        <dbReference type="EMBL" id="RTQ87578.1"/>
    </source>
</evidence>
<sequence>MKKTLTSICIAAGLLFSTSVGVNAADVHYKDVKKTDNFYNSVQYLLGQKAISRTLPTFRPYDNVTRGQVASILAKVLDDRLREVEYSDVYSGVDFIDVPKTNQFYPYINKLEWNGIMRGYYLRDDSPIRAFGINQPLTRGQFAGIIVKAYHIPLIKLQSYKENGAVKSDIFDGQKFTYPWGQEIATLETLGILSGYNDGNYKPNTPINRSQFANMLYKVESGNLHFFNQSAIVNEFVKLGIQSDIATEKIKSLKNNDVLNYIASYGDTRYLDTITLAADMRKEGEILFRDINVKIVASKDTTGQWVIDVEKIVENDTTSSDTAKITP</sequence>
<comment type="caution">
    <text evidence="4">The sequence shown here is derived from an EMBL/GenBank/DDBJ whole genome shotgun (WGS) entry which is preliminary data.</text>
</comment>
<feature type="domain" description="SLH" evidence="3">
    <location>
        <begin position="91"/>
        <end position="160"/>
    </location>
</feature>
<dbReference type="Pfam" id="PF00395">
    <property type="entry name" value="SLH"/>
    <property type="match status" value="2"/>
</dbReference>
<feature type="domain" description="SLH" evidence="3">
    <location>
        <begin position="25"/>
        <end position="87"/>
    </location>
</feature>
<dbReference type="PROSITE" id="PS51272">
    <property type="entry name" value="SLH"/>
    <property type="match status" value="3"/>
</dbReference>
<reference evidence="4 5" key="1">
    <citation type="submission" date="2018-12" db="EMBL/GenBank/DDBJ databases">
        <authorList>
            <person name="Yu L."/>
        </authorList>
    </citation>
    <scope>NUCLEOTIDE SEQUENCE [LARGE SCALE GENOMIC DNA]</scope>
    <source>
        <strain evidence="4 5">S5H2222</strain>
    </source>
</reference>
<evidence type="ECO:0000259" key="3">
    <source>
        <dbReference type="PROSITE" id="PS51272"/>
    </source>
</evidence>
<evidence type="ECO:0000256" key="2">
    <source>
        <dbReference type="SAM" id="SignalP"/>
    </source>
</evidence>
<dbReference type="InterPro" id="IPR051465">
    <property type="entry name" value="Cell_Envelope_Struct_Comp"/>
</dbReference>
<dbReference type="PANTHER" id="PTHR43308:SF5">
    <property type="entry name" value="S-LAYER PROTEIN _ PEPTIDOGLYCAN ENDO-BETA-N-ACETYLGLUCOSAMINIDASE"/>
    <property type="match status" value="1"/>
</dbReference>
<feature type="chain" id="PRO_5019224976" evidence="2">
    <location>
        <begin position="25"/>
        <end position="327"/>
    </location>
</feature>
<proteinExistence type="predicted"/>